<dbReference type="WBParaSite" id="EEL_0000507001-mRNA-1">
    <property type="protein sequence ID" value="EEL_0000507001-mRNA-1"/>
    <property type="gene ID" value="EEL_0000507001"/>
</dbReference>
<dbReference type="Proteomes" id="UP000050640">
    <property type="component" value="Unplaced"/>
</dbReference>
<sequence length="251" mass="29552">MKTKTDCYAEIYPQHHSTTEKYHKLKRVFGDSPSCLPSNQVEIDIEDLLSNPFNTQPPSLNELINATGFNKNWIMFMYRNFKQICSNGRMPLQQWRRIFQLIFPKSVNTEFADRVFRAITGSKTRKHITFEELILCLHRISECYCAYASTSSQNSSAHFSRVAQFVFLLMEPYDEEQINLDSFKDYAEAVFSLNVPSIAHNPHHFFSQMRISNGRNSDTPPMSFQFPPNFRHYTLQCFNASFFREFFFQCY</sequence>
<proteinExistence type="predicted"/>
<dbReference type="InterPro" id="IPR011992">
    <property type="entry name" value="EF-hand-dom_pair"/>
</dbReference>
<keyword evidence="1" id="KW-1185">Reference proteome</keyword>
<reference evidence="2" key="1">
    <citation type="submission" date="2016-04" db="UniProtKB">
        <authorList>
            <consortium name="WormBaseParasite"/>
        </authorList>
    </citation>
    <scope>IDENTIFICATION</scope>
</reference>
<accession>A0A158Q7N6</accession>
<dbReference type="Gene3D" id="1.10.238.10">
    <property type="entry name" value="EF-hand"/>
    <property type="match status" value="1"/>
</dbReference>
<protein>
    <submittedName>
        <fullName evidence="2">Uncharacterized protein</fullName>
    </submittedName>
</protein>
<evidence type="ECO:0000313" key="1">
    <source>
        <dbReference type="Proteomes" id="UP000050640"/>
    </source>
</evidence>
<name>A0A158Q7N6_9BILA</name>
<dbReference type="SUPFAM" id="SSF47473">
    <property type="entry name" value="EF-hand"/>
    <property type="match status" value="1"/>
</dbReference>
<dbReference type="AlphaFoldDB" id="A0A158Q7N6"/>
<dbReference type="STRING" id="1147741.A0A158Q7N6"/>
<evidence type="ECO:0000313" key="2">
    <source>
        <dbReference type="WBParaSite" id="EEL_0000507001-mRNA-1"/>
    </source>
</evidence>
<organism evidence="1 2">
    <name type="scientific">Elaeophora elaphi</name>
    <dbReference type="NCBI Taxonomy" id="1147741"/>
    <lineage>
        <taxon>Eukaryota</taxon>
        <taxon>Metazoa</taxon>
        <taxon>Ecdysozoa</taxon>
        <taxon>Nematoda</taxon>
        <taxon>Chromadorea</taxon>
        <taxon>Rhabditida</taxon>
        <taxon>Spirurina</taxon>
        <taxon>Spiruromorpha</taxon>
        <taxon>Filarioidea</taxon>
        <taxon>Onchocercidae</taxon>
        <taxon>Elaeophora</taxon>
    </lineage>
</organism>